<reference evidence="1 2" key="1">
    <citation type="submission" date="2019-06" db="EMBL/GenBank/DDBJ databases">
        <title>Genomics analysis of Aphanomyces spp. identifies a new class of oomycete effector associated with host adaptation.</title>
        <authorList>
            <person name="Gaulin E."/>
        </authorList>
    </citation>
    <scope>NUCLEOTIDE SEQUENCE [LARGE SCALE GENOMIC DNA]</scope>
    <source>
        <strain evidence="1 2">E</strain>
    </source>
</reference>
<organism evidence="1 2">
    <name type="scientific">Aphanomyces astaci</name>
    <name type="common">Crayfish plague agent</name>
    <dbReference type="NCBI Taxonomy" id="112090"/>
    <lineage>
        <taxon>Eukaryota</taxon>
        <taxon>Sar</taxon>
        <taxon>Stramenopiles</taxon>
        <taxon>Oomycota</taxon>
        <taxon>Saprolegniomycetes</taxon>
        <taxon>Saprolegniales</taxon>
        <taxon>Verrucalvaceae</taxon>
        <taxon>Aphanomyces</taxon>
    </lineage>
</organism>
<dbReference type="EMBL" id="VJMI01016663">
    <property type="protein sequence ID" value="KAF0717428.1"/>
    <property type="molecule type" value="Genomic_DNA"/>
</dbReference>
<evidence type="ECO:0000313" key="2">
    <source>
        <dbReference type="Proteomes" id="UP000469452"/>
    </source>
</evidence>
<sequence>MKKAKGKIKFCAQSLQAKFALRRMYMSGVDLSQLTSMPSYTATIGIRRRLFGTGDNCASNAMVATAHTYRTVNLALAKDIKLKYVHKGETVDIRTNELKVSYVVLRGSAEGYILDRPNQVPVHLRDGSVFGNLHFNNAVHAHTSHVGWVGDPTGTSGPKSKFQKAG</sequence>
<evidence type="ECO:0000313" key="1">
    <source>
        <dbReference type="EMBL" id="KAF0717428.1"/>
    </source>
</evidence>
<gene>
    <name evidence="1" type="ORF">AaE_010864</name>
</gene>
<name>A0A6A4ZV06_APHAT</name>
<protein>
    <submittedName>
        <fullName evidence="1">Uncharacterized protein</fullName>
    </submittedName>
</protein>
<dbReference type="Proteomes" id="UP000469452">
    <property type="component" value="Unassembled WGS sequence"/>
</dbReference>
<proteinExistence type="predicted"/>
<comment type="caution">
    <text evidence="1">The sequence shown here is derived from an EMBL/GenBank/DDBJ whole genome shotgun (WGS) entry which is preliminary data.</text>
</comment>
<dbReference type="AlphaFoldDB" id="A0A6A4ZV06"/>
<dbReference type="VEuPathDB" id="FungiDB:H257_15871"/>
<accession>A0A6A4ZV06</accession>